<evidence type="ECO:0000256" key="3">
    <source>
        <dbReference type="ARBA" id="ARBA00023015"/>
    </source>
</evidence>
<keyword evidence="3" id="KW-0805">Transcription regulation</keyword>
<keyword evidence="5" id="KW-0804">Transcription</keyword>
<reference evidence="9 10" key="1">
    <citation type="submission" date="2022-12" db="EMBL/GenBank/DDBJ databases">
        <title>Genomic features and morphological characterization of a novel Knufia sp. strain isolated from spacecraft assembly facility.</title>
        <authorList>
            <person name="Teixeira M."/>
            <person name="Chander A.M."/>
            <person name="Stajich J.E."/>
            <person name="Venkateswaran K."/>
        </authorList>
    </citation>
    <scope>NUCLEOTIDE SEQUENCE [LARGE SCALE GENOMIC DNA]</scope>
    <source>
        <strain evidence="9 10">FJI-L2-BK-P2</strain>
    </source>
</reference>
<keyword evidence="2" id="KW-0479">Metal-binding</keyword>
<dbReference type="InterPro" id="IPR036864">
    <property type="entry name" value="Zn2-C6_fun-type_DNA-bd_sf"/>
</dbReference>
<dbReference type="SMART" id="SM00906">
    <property type="entry name" value="Fungal_trans"/>
    <property type="match status" value="1"/>
</dbReference>
<evidence type="ECO:0000256" key="4">
    <source>
        <dbReference type="ARBA" id="ARBA00023125"/>
    </source>
</evidence>
<keyword evidence="4" id="KW-0238">DNA-binding</keyword>
<evidence type="ECO:0000256" key="1">
    <source>
        <dbReference type="ARBA" id="ARBA00004123"/>
    </source>
</evidence>
<dbReference type="CDD" id="cd12148">
    <property type="entry name" value="fungal_TF_MHR"/>
    <property type="match status" value="1"/>
</dbReference>
<dbReference type="CDD" id="cd00067">
    <property type="entry name" value="GAL4"/>
    <property type="match status" value="1"/>
</dbReference>
<evidence type="ECO:0000313" key="9">
    <source>
        <dbReference type="EMBL" id="KAK5957395.1"/>
    </source>
</evidence>
<dbReference type="Pfam" id="PF04082">
    <property type="entry name" value="Fungal_trans"/>
    <property type="match status" value="1"/>
</dbReference>
<comment type="subcellular location">
    <subcellularLocation>
        <location evidence="1">Nucleus</location>
    </subcellularLocation>
</comment>
<feature type="region of interest" description="Disordered" evidence="7">
    <location>
        <begin position="90"/>
        <end position="118"/>
    </location>
</feature>
<evidence type="ECO:0000256" key="7">
    <source>
        <dbReference type="SAM" id="MobiDB-lite"/>
    </source>
</evidence>
<evidence type="ECO:0000256" key="6">
    <source>
        <dbReference type="ARBA" id="ARBA00023242"/>
    </source>
</evidence>
<accession>A0AAN8IBN6</accession>
<dbReference type="GO" id="GO:0000981">
    <property type="term" value="F:DNA-binding transcription factor activity, RNA polymerase II-specific"/>
    <property type="evidence" value="ECO:0007669"/>
    <property type="project" value="InterPro"/>
</dbReference>
<dbReference type="InterPro" id="IPR051711">
    <property type="entry name" value="Stress_Response_Reg"/>
</dbReference>
<sequence length="689" mass="77593">MSEGHETGDVSHKRKVSDTDFGSPALDKPRKKPIACRPCHTRKIKCSFGHPCEPCQQAKREDECHYPKRDQKITVNSSYIEKLVAENRRLREQSQSTDGHVEPQTTNTVADVPSSPLENGDARNPLLNDRSWFFPLANTGPIHIGEAADAAFATRFREALAEDGKAEHIPRTHYITDGKLIGLAEKEMPWPPLARARLLVKAAFDTVGSCYHCCRKSDVYNGLKRHYRDPTAPRTIFTCKLEALFALGEAYSCRTQSTSEDTFPGLGYFARASRMLRGTRERPQIDYIEVLLLLSLYSLLLNRRHGAYYLASSAVRSCIIMGLHQNVPESQVPDRAAREHRIRVWWTSYTLERLWASKMGHPIGINDDDIGVDLPSAVGLSDTEAADFLDVEYANASIRLAQLSRHIISSIYNRKSVHGAFSQRVQTALKDLRSWVESLPKHLQIPARGVAQSLQRPQKWLHLSFNQYVILSTRPILLHVLRAHKQLWLDTSRTKDLKQEIGETPLALAEACIRCARHSHRLLTDTWIDGSFAIYDYTYTQYLFSAATILAISSISIGENEDSDKDGFDSAYQFLDQLKQNGNYAAKEFCQHLEAIKHGLAAFRNPADTNTFDAFALTFPQAPFTPSNTTPGSAFQPTMTAEMALAEPSLQDFLTQADFDPGFLDTQIQGDQFQGFYYPMLQDEAWFAG</sequence>
<evidence type="ECO:0000256" key="2">
    <source>
        <dbReference type="ARBA" id="ARBA00022723"/>
    </source>
</evidence>
<feature type="domain" description="Zn(2)-C6 fungal-type" evidence="8">
    <location>
        <begin position="35"/>
        <end position="66"/>
    </location>
</feature>
<name>A0AAN8IBN6_9EURO</name>
<dbReference type="GO" id="GO:0005634">
    <property type="term" value="C:nucleus"/>
    <property type="evidence" value="ECO:0007669"/>
    <property type="project" value="UniProtKB-SubCell"/>
</dbReference>
<feature type="compositionally biased region" description="Polar residues" evidence="7">
    <location>
        <begin position="93"/>
        <end position="109"/>
    </location>
</feature>
<dbReference type="GO" id="GO:0045944">
    <property type="term" value="P:positive regulation of transcription by RNA polymerase II"/>
    <property type="evidence" value="ECO:0007669"/>
    <property type="project" value="TreeGrafter"/>
</dbReference>
<keyword evidence="10" id="KW-1185">Reference proteome</keyword>
<comment type="caution">
    <text evidence="9">The sequence shown here is derived from an EMBL/GenBank/DDBJ whole genome shotgun (WGS) entry which is preliminary data.</text>
</comment>
<dbReference type="EMBL" id="JAKLMC020000003">
    <property type="protein sequence ID" value="KAK5957395.1"/>
    <property type="molecule type" value="Genomic_DNA"/>
</dbReference>
<evidence type="ECO:0000256" key="5">
    <source>
        <dbReference type="ARBA" id="ARBA00023163"/>
    </source>
</evidence>
<dbReference type="SMART" id="SM00066">
    <property type="entry name" value="GAL4"/>
    <property type="match status" value="1"/>
</dbReference>
<dbReference type="SUPFAM" id="SSF57701">
    <property type="entry name" value="Zn2/Cys6 DNA-binding domain"/>
    <property type="match status" value="1"/>
</dbReference>
<dbReference type="InterPro" id="IPR007219">
    <property type="entry name" value="XnlR_reg_dom"/>
</dbReference>
<dbReference type="InterPro" id="IPR001138">
    <property type="entry name" value="Zn2Cys6_DnaBD"/>
</dbReference>
<dbReference type="Pfam" id="PF00172">
    <property type="entry name" value="Zn_clus"/>
    <property type="match status" value="1"/>
</dbReference>
<dbReference type="AlphaFoldDB" id="A0AAN8IBN6"/>
<evidence type="ECO:0000259" key="8">
    <source>
        <dbReference type="PROSITE" id="PS50048"/>
    </source>
</evidence>
<feature type="compositionally biased region" description="Basic and acidic residues" evidence="7">
    <location>
        <begin position="1"/>
        <end position="11"/>
    </location>
</feature>
<dbReference type="GO" id="GO:0008270">
    <property type="term" value="F:zinc ion binding"/>
    <property type="evidence" value="ECO:0007669"/>
    <property type="project" value="InterPro"/>
</dbReference>
<proteinExistence type="predicted"/>
<protein>
    <recommendedName>
        <fullName evidence="8">Zn(2)-C6 fungal-type domain-containing protein</fullName>
    </recommendedName>
</protein>
<dbReference type="Gene3D" id="4.10.240.10">
    <property type="entry name" value="Zn(2)-C6 fungal-type DNA-binding domain"/>
    <property type="match status" value="1"/>
</dbReference>
<evidence type="ECO:0000313" key="10">
    <source>
        <dbReference type="Proteomes" id="UP001316803"/>
    </source>
</evidence>
<gene>
    <name evidence="9" type="ORF">OHC33_001769</name>
</gene>
<dbReference type="PROSITE" id="PS00463">
    <property type="entry name" value="ZN2_CY6_FUNGAL_1"/>
    <property type="match status" value="1"/>
</dbReference>
<dbReference type="GO" id="GO:0043565">
    <property type="term" value="F:sequence-specific DNA binding"/>
    <property type="evidence" value="ECO:0007669"/>
    <property type="project" value="TreeGrafter"/>
</dbReference>
<dbReference type="PANTHER" id="PTHR47540:SF6">
    <property type="entry name" value="ZN(II)2CYS6 TRANSCRIPTION FACTOR (EUROFUNG)"/>
    <property type="match status" value="1"/>
</dbReference>
<dbReference type="Proteomes" id="UP001316803">
    <property type="component" value="Unassembled WGS sequence"/>
</dbReference>
<dbReference type="GO" id="GO:0006351">
    <property type="term" value="P:DNA-templated transcription"/>
    <property type="evidence" value="ECO:0007669"/>
    <property type="project" value="InterPro"/>
</dbReference>
<dbReference type="PROSITE" id="PS50048">
    <property type="entry name" value="ZN2_CY6_FUNGAL_2"/>
    <property type="match status" value="1"/>
</dbReference>
<feature type="region of interest" description="Disordered" evidence="7">
    <location>
        <begin position="1"/>
        <end position="33"/>
    </location>
</feature>
<keyword evidence="6" id="KW-0539">Nucleus</keyword>
<organism evidence="9 10">
    <name type="scientific">Knufia fluminis</name>
    <dbReference type="NCBI Taxonomy" id="191047"/>
    <lineage>
        <taxon>Eukaryota</taxon>
        <taxon>Fungi</taxon>
        <taxon>Dikarya</taxon>
        <taxon>Ascomycota</taxon>
        <taxon>Pezizomycotina</taxon>
        <taxon>Eurotiomycetes</taxon>
        <taxon>Chaetothyriomycetidae</taxon>
        <taxon>Chaetothyriales</taxon>
        <taxon>Trichomeriaceae</taxon>
        <taxon>Knufia</taxon>
    </lineage>
</organism>
<dbReference type="PANTHER" id="PTHR47540">
    <property type="entry name" value="THIAMINE REPRESSIBLE GENES REGULATORY PROTEIN THI5"/>
    <property type="match status" value="1"/>
</dbReference>